<evidence type="ECO:0000313" key="2">
    <source>
        <dbReference type="Proteomes" id="UP000243807"/>
    </source>
</evidence>
<organism evidence="1 2">
    <name type="scientific">Acidihalobacter ferrooxydans</name>
    <dbReference type="NCBI Taxonomy" id="1765967"/>
    <lineage>
        <taxon>Bacteria</taxon>
        <taxon>Pseudomonadati</taxon>
        <taxon>Pseudomonadota</taxon>
        <taxon>Gammaproteobacteria</taxon>
        <taxon>Chromatiales</taxon>
        <taxon>Ectothiorhodospiraceae</taxon>
        <taxon>Acidihalobacter</taxon>
    </lineage>
</organism>
<evidence type="ECO:0000313" key="1">
    <source>
        <dbReference type="EMBL" id="APZ41954.1"/>
    </source>
</evidence>
<gene>
    <name evidence="1" type="ORF">BW247_01610</name>
</gene>
<dbReference type="Proteomes" id="UP000243807">
    <property type="component" value="Chromosome"/>
</dbReference>
<dbReference type="EMBL" id="CP019434">
    <property type="protein sequence ID" value="APZ41954.1"/>
    <property type="molecule type" value="Genomic_DNA"/>
</dbReference>
<dbReference type="RefSeq" id="WP_076835301.1">
    <property type="nucleotide sequence ID" value="NZ_CP019434.1"/>
</dbReference>
<dbReference type="AlphaFoldDB" id="A0A1P8UDW7"/>
<dbReference type="STRING" id="1765967.BW247_01610"/>
<protein>
    <submittedName>
        <fullName evidence="1">Uncharacterized protein</fullName>
    </submittedName>
</protein>
<reference evidence="1 2" key="1">
    <citation type="submission" date="2017-01" db="EMBL/GenBank/DDBJ databases">
        <title>Draft sequence of Acidihalobacter ferrooxidans strain DSM 14175 (strain V8).</title>
        <authorList>
            <person name="Khaleque H.N."/>
            <person name="Ramsay J.P."/>
            <person name="Murphy R.J.T."/>
            <person name="Kaksonen A.H."/>
            <person name="Boxall N.J."/>
            <person name="Watkin E.L.J."/>
        </authorList>
    </citation>
    <scope>NUCLEOTIDE SEQUENCE [LARGE SCALE GENOMIC DNA]</scope>
    <source>
        <strain evidence="1 2">V8</strain>
    </source>
</reference>
<accession>A0A1P8UDW7</accession>
<keyword evidence="2" id="KW-1185">Reference proteome</keyword>
<dbReference type="KEGG" id="afy:BW247_01610"/>
<proteinExistence type="predicted"/>
<name>A0A1P8UDW7_9GAMM</name>
<sequence length="189" mass="20810">MNTLILEPTQQALWHRVLRDAAATAGQSLDDTLEAYLLMLLLRFTRKPELLRTIMAREYLEGMQHSGRVRDERLRDVGDQCLLLAGLFPGLAQRRRVSAVYFIDLGRGAYGELAGRLAQSAAQLYRELALGFGALLDVLHALRGSTALEALSPLECWELWGKTGSRAARTALAGARDALPVFTAAPGRH</sequence>